<dbReference type="SUPFAM" id="SSF52009">
    <property type="entry name" value="Phosphohistidine domain"/>
    <property type="match status" value="1"/>
</dbReference>
<dbReference type="InterPro" id="IPR013815">
    <property type="entry name" value="ATP_grasp_subdomain_1"/>
</dbReference>
<dbReference type="InterPro" id="IPR008279">
    <property type="entry name" value="PEP-util_enz_mobile_dom"/>
</dbReference>
<protein>
    <recommendedName>
        <fullName evidence="4">Phosphoenolpyruvate synthase</fullName>
    </recommendedName>
</protein>
<dbReference type="PANTHER" id="PTHR43615">
    <property type="entry name" value="PHOSPHOENOLPYRUVATE SYNTHASE-RELATED"/>
    <property type="match status" value="1"/>
</dbReference>
<dbReference type="PANTHER" id="PTHR43615:SF1">
    <property type="entry name" value="PPDK_N DOMAIN-CONTAINING PROTEIN"/>
    <property type="match status" value="1"/>
</dbReference>
<feature type="domain" description="PEP-utilising enzyme mobile" evidence="1">
    <location>
        <begin position="729"/>
        <end position="796"/>
    </location>
</feature>
<dbReference type="Pfam" id="PF01326">
    <property type="entry name" value="PPDK_N"/>
    <property type="match status" value="1"/>
</dbReference>
<dbReference type="GO" id="GO:0005524">
    <property type="term" value="F:ATP binding"/>
    <property type="evidence" value="ECO:0007669"/>
    <property type="project" value="InterPro"/>
</dbReference>
<evidence type="ECO:0000259" key="1">
    <source>
        <dbReference type="Pfam" id="PF00391"/>
    </source>
</evidence>
<dbReference type="Gene3D" id="3.30.1490.20">
    <property type="entry name" value="ATP-grasp fold, A domain"/>
    <property type="match status" value="1"/>
</dbReference>
<accession>A0A3G5A1K3</accession>
<evidence type="ECO:0000259" key="2">
    <source>
        <dbReference type="Pfam" id="PF01326"/>
    </source>
</evidence>
<gene>
    <name evidence="3" type="ORF">Harvfovirus13_16</name>
</gene>
<dbReference type="InterPro" id="IPR036637">
    <property type="entry name" value="Phosphohistidine_dom_sf"/>
</dbReference>
<dbReference type="InterPro" id="IPR002192">
    <property type="entry name" value="PPDK_AMP/ATP-bd"/>
</dbReference>
<dbReference type="InterPro" id="IPR051549">
    <property type="entry name" value="PEP_Utilizing_Enz"/>
</dbReference>
<dbReference type="Gene3D" id="3.30.470.20">
    <property type="entry name" value="ATP-grasp fold, B domain"/>
    <property type="match status" value="1"/>
</dbReference>
<organism evidence="3">
    <name type="scientific">Harvfovirus sp</name>
    <dbReference type="NCBI Taxonomy" id="2487768"/>
    <lineage>
        <taxon>Viruses</taxon>
        <taxon>Varidnaviria</taxon>
        <taxon>Bamfordvirae</taxon>
        <taxon>Nucleocytoviricota</taxon>
        <taxon>Megaviricetes</taxon>
        <taxon>Imitervirales</taxon>
        <taxon>Mimiviridae</taxon>
        <taxon>Klosneuvirinae</taxon>
    </lineage>
</organism>
<evidence type="ECO:0008006" key="4">
    <source>
        <dbReference type="Google" id="ProtNLM"/>
    </source>
</evidence>
<dbReference type="Pfam" id="PF00391">
    <property type="entry name" value="PEP-utilizers"/>
    <property type="match status" value="1"/>
</dbReference>
<dbReference type="EMBL" id="MK072255">
    <property type="protein sequence ID" value="AYV81010.1"/>
    <property type="molecule type" value="Genomic_DNA"/>
</dbReference>
<name>A0A3G5A1K3_9VIRU</name>
<proteinExistence type="predicted"/>
<feature type="domain" description="Pyruvate phosphate dikinase AMP/ATP-binding" evidence="2">
    <location>
        <begin position="121"/>
        <end position="257"/>
    </location>
</feature>
<dbReference type="GO" id="GO:0016301">
    <property type="term" value="F:kinase activity"/>
    <property type="evidence" value="ECO:0007669"/>
    <property type="project" value="InterPro"/>
</dbReference>
<sequence length="801" mass="91421">MLARRLALAVGNFSRKFSSVGGKTKGLLGLRSAGFPVPPFSFYDKKEILALDDQDKAKAFLKKCFSESFSAKYYAIRSSGSDEDSDTKSNAGRYHTSLGVTREDIIKEAKVVANSFDEGTVIVQKFIDGIKDVKSGVMFTDAGKKILVINAIAGLCDPVVKGESCDSYYVLPESAETIKSSIKKDKVSKYFDSTDGKFIEKNVDPEGTGTLSKDEIKLLLDAAVKIQKTFGKPQDVEWTISNGKLYMLQSRPITTEIVKNAVYYEGANIQESFPGVVSPLTFSTMQYAYQRIYTNAFGKLGINTKTPKMKSVFSNLLHLTYGRMFYNMNNWYLMRKLLPYHNDLAHKDNFENMITNHLKHYEYRTDIDVETISRLKYYAYGIWNYVLLQSRINSLLTDGNTEIQFFNSAMHKGLKTNPHSKEVKAVWEIIKSYDKIFMEKWYLIGMNDFMMSHYYNYLYKKFSSIELKELIQLESVSTKQVNDVLLLAKELNSNPVLWNTVVDADKEKFHALLDKYPVCKASYDEYFEKYSGRFGNELKFETIDIYENFSEFCNLLKLYIDTPRPSHPMTTPQVKHKGKYSLKDQFYVHQFKKHAINRENLRLLRSNFFGVMRKLFLILGDRYAKRGIITSPRDIFYLEYNEIDPENIWDEDRKKNISQRKLEYKTFTEVDPKNYYISINGSDPALSTPPEVNLGERVRFLRGEGCSLGTVTGRVKLFTSPEMPLTPFDILVAKNTDPGWTTLIGACKGMIIESGGILSHAAIVSRELQKPTVIGVPNIMNILQDDMTVTLNGSTGTITIN</sequence>
<reference evidence="3" key="1">
    <citation type="submission" date="2018-10" db="EMBL/GenBank/DDBJ databases">
        <title>Hidden diversity of soil giant viruses.</title>
        <authorList>
            <person name="Schulz F."/>
            <person name="Alteio L."/>
            <person name="Goudeau D."/>
            <person name="Ryan E.M."/>
            <person name="Malmstrom R.R."/>
            <person name="Blanchard J."/>
            <person name="Woyke T."/>
        </authorList>
    </citation>
    <scope>NUCLEOTIDE SEQUENCE</scope>
    <source>
        <strain evidence="3">HAV1</strain>
    </source>
</reference>
<evidence type="ECO:0000313" key="3">
    <source>
        <dbReference type="EMBL" id="AYV81010.1"/>
    </source>
</evidence>
<dbReference type="SUPFAM" id="SSF56059">
    <property type="entry name" value="Glutathione synthetase ATP-binding domain-like"/>
    <property type="match status" value="1"/>
</dbReference>
<dbReference type="Gene3D" id="3.50.30.10">
    <property type="entry name" value="Phosphohistidine domain"/>
    <property type="match status" value="1"/>
</dbReference>